<evidence type="ECO:0000256" key="3">
    <source>
        <dbReference type="ARBA" id="ARBA00009406"/>
    </source>
</evidence>
<evidence type="ECO:0000256" key="5">
    <source>
        <dbReference type="ARBA" id="ARBA00022679"/>
    </source>
</evidence>
<dbReference type="InterPro" id="IPR006311">
    <property type="entry name" value="TAT_signal"/>
</dbReference>
<dbReference type="GO" id="GO:0046872">
    <property type="term" value="F:metal ion binding"/>
    <property type="evidence" value="ECO:0007669"/>
    <property type="project" value="UniProtKB-KW"/>
</dbReference>
<evidence type="ECO:0000256" key="10">
    <source>
        <dbReference type="ARBA" id="ARBA00033171"/>
    </source>
</evidence>
<evidence type="ECO:0000256" key="2">
    <source>
        <dbReference type="ARBA" id="ARBA00004948"/>
    </source>
</evidence>
<sequence length="340" mass="36929">MSLLISRRAALGATAGLLAAPRLARAAGAPVRFTLDWLFHGSYAFAASAERNGIFEAAGLDVTLNRGFGSGRVPIDIAAGTYDMGIGDLTPAIRFMAENPDRDVVCVGILYDQSPACCTVRADGPITEPKMLAGKTLAAPEFDGGRQIFPIFAQQVGIDAASINWMSVSPELREPMLVQRRADGITGFITSTGLSLKGLGMDWPAQRIFRYKNYGMDYYGSGLLTTRKFIAEKPEVVRATVGAMMKAALWAYHHPTEAIGFLKQRESLTDVAIETERQQVTFAEMMISDTVRANGLSVMNNARLSKQIDGIVSVFNLPRKPTVDQVYTDAFLPPLADRQV</sequence>
<evidence type="ECO:0000256" key="7">
    <source>
        <dbReference type="ARBA" id="ARBA00022898"/>
    </source>
</evidence>
<dbReference type="GO" id="GO:0009228">
    <property type="term" value="P:thiamine biosynthetic process"/>
    <property type="evidence" value="ECO:0007669"/>
    <property type="project" value="UniProtKB-KW"/>
</dbReference>
<dbReference type="PANTHER" id="PTHR31528:SF1">
    <property type="entry name" value="4-AMINO-5-HYDROXYMETHYL-2-METHYLPYRIMIDINE PHOSPHATE SYNTHASE THI11-RELATED"/>
    <property type="match status" value="1"/>
</dbReference>
<evidence type="ECO:0000259" key="13">
    <source>
        <dbReference type="Pfam" id="PF09084"/>
    </source>
</evidence>
<feature type="signal peptide" evidence="12">
    <location>
        <begin position="1"/>
        <end position="26"/>
    </location>
</feature>
<comment type="function">
    <text evidence="1">Responsible for the formation of the pyrimidine heterocycle in the thiamine biosynthesis pathway. Catalyzes the formation of hydroxymethylpyrimidine phosphate (HMP-P) from histidine and pyridoxal phosphate (PLP). The protein uses PLP and the active site histidine to form HMP-P, generating an inactive enzyme. The enzyme can only undergo a single turnover, which suggests it is a suicide enzyme.</text>
</comment>
<dbReference type="AlphaFoldDB" id="A0A2W7IW13"/>
<comment type="caution">
    <text evidence="14">The sequence shown here is derived from an EMBL/GenBank/DDBJ whole genome shotgun (WGS) entry which is preliminary data.</text>
</comment>
<feature type="domain" description="SsuA/THI5-like" evidence="13">
    <location>
        <begin position="48"/>
        <end position="258"/>
    </location>
</feature>
<comment type="subunit">
    <text evidence="4">Homodimer.</text>
</comment>
<keyword evidence="6" id="KW-0479">Metal-binding</keyword>
<proteinExistence type="inferred from homology"/>
<comment type="catalytic activity">
    <reaction evidence="11">
        <text>N(6)-(pyridoxal phosphate)-L-lysyl-[4-amino-5-hydroxymethyl-2-methylpyrimidine phosphate synthase] + L-histidyl-[4-amino-5-hydroxymethyl-2-methylpyrimidine phosphate synthase] + 2 Fe(3+) + 4 H2O = L-lysyl-[4-amino-5-hydroxymethyl-2-methylpyrimidine phosphate synthase] + (2S)-2-amino-5-hydroxy-4-oxopentanoyl-[4-amino-5-hydroxymethyl-2-methylpyrimidine phosphate synthase] + 4-amino-2-methyl-5-(phosphooxymethyl)pyrimidine + 3-oxopropanoate + 2 Fe(2+) + 2 H(+)</text>
        <dbReference type="Rhea" id="RHEA:65756"/>
        <dbReference type="Rhea" id="RHEA-COMP:16892"/>
        <dbReference type="Rhea" id="RHEA-COMP:16893"/>
        <dbReference type="Rhea" id="RHEA-COMP:16894"/>
        <dbReference type="Rhea" id="RHEA-COMP:16895"/>
        <dbReference type="ChEBI" id="CHEBI:15377"/>
        <dbReference type="ChEBI" id="CHEBI:15378"/>
        <dbReference type="ChEBI" id="CHEBI:29033"/>
        <dbReference type="ChEBI" id="CHEBI:29034"/>
        <dbReference type="ChEBI" id="CHEBI:29969"/>
        <dbReference type="ChEBI" id="CHEBI:29979"/>
        <dbReference type="ChEBI" id="CHEBI:33190"/>
        <dbReference type="ChEBI" id="CHEBI:58354"/>
        <dbReference type="ChEBI" id="CHEBI:143915"/>
        <dbReference type="ChEBI" id="CHEBI:157692"/>
    </reaction>
    <physiologicalReaction direction="left-to-right" evidence="11">
        <dbReference type="Rhea" id="RHEA:65757"/>
    </physiologicalReaction>
</comment>
<accession>A0A2W7IW13</accession>
<dbReference type="PANTHER" id="PTHR31528">
    <property type="entry name" value="4-AMINO-5-HYDROXYMETHYL-2-METHYLPYRIMIDINE PHOSPHATE SYNTHASE THI11-RELATED"/>
    <property type="match status" value="1"/>
</dbReference>
<dbReference type="Pfam" id="PF09084">
    <property type="entry name" value="NMT1"/>
    <property type="match status" value="1"/>
</dbReference>
<keyword evidence="8" id="KW-0784">Thiamine biosynthesis</keyword>
<feature type="chain" id="PRO_5015974193" description="Thiamine pyrimidine synthase" evidence="12">
    <location>
        <begin position="27"/>
        <end position="340"/>
    </location>
</feature>
<evidence type="ECO:0000256" key="11">
    <source>
        <dbReference type="ARBA" id="ARBA00048179"/>
    </source>
</evidence>
<comment type="pathway">
    <text evidence="2">Cofactor biosynthesis; thiamine diphosphate biosynthesis.</text>
</comment>
<evidence type="ECO:0000256" key="8">
    <source>
        <dbReference type="ARBA" id="ARBA00022977"/>
    </source>
</evidence>
<keyword evidence="15" id="KW-1185">Reference proteome</keyword>
<protein>
    <recommendedName>
        <fullName evidence="10">Thiamine pyrimidine synthase</fullName>
    </recommendedName>
</protein>
<keyword evidence="12" id="KW-0732">Signal</keyword>
<dbReference type="RefSeq" id="WP_158537251.1">
    <property type="nucleotide sequence ID" value="NZ_QKYU01000015.1"/>
</dbReference>
<evidence type="ECO:0000313" key="15">
    <source>
        <dbReference type="Proteomes" id="UP000249688"/>
    </source>
</evidence>
<dbReference type="Gene3D" id="3.40.190.10">
    <property type="entry name" value="Periplasmic binding protein-like II"/>
    <property type="match status" value="2"/>
</dbReference>
<evidence type="ECO:0000256" key="6">
    <source>
        <dbReference type="ARBA" id="ARBA00022723"/>
    </source>
</evidence>
<dbReference type="OrthoDB" id="9815602at2"/>
<name>A0A2W7IW13_9PROT</name>
<evidence type="ECO:0000256" key="4">
    <source>
        <dbReference type="ARBA" id="ARBA00011738"/>
    </source>
</evidence>
<dbReference type="PROSITE" id="PS51318">
    <property type="entry name" value="TAT"/>
    <property type="match status" value="1"/>
</dbReference>
<keyword evidence="9" id="KW-0408">Iron</keyword>
<dbReference type="EMBL" id="QKYU01000015">
    <property type="protein sequence ID" value="PZW43677.1"/>
    <property type="molecule type" value="Genomic_DNA"/>
</dbReference>
<comment type="similarity">
    <text evidence="3">Belongs to the NMT1/THI5 family.</text>
</comment>
<organism evidence="14 15">
    <name type="scientific">Humitalea rosea</name>
    <dbReference type="NCBI Taxonomy" id="990373"/>
    <lineage>
        <taxon>Bacteria</taxon>
        <taxon>Pseudomonadati</taxon>
        <taxon>Pseudomonadota</taxon>
        <taxon>Alphaproteobacteria</taxon>
        <taxon>Acetobacterales</taxon>
        <taxon>Roseomonadaceae</taxon>
        <taxon>Humitalea</taxon>
    </lineage>
</organism>
<gene>
    <name evidence="14" type="ORF">C8P66_115142</name>
</gene>
<keyword evidence="5" id="KW-0808">Transferase</keyword>
<evidence type="ECO:0000256" key="9">
    <source>
        <dbReference type="ARBA" id="ARBA00023004"/>
    </source>
</evidence>
<dbReference type="InterPro" id="IPR027939">
    <property type="entry name" value="NMT1/THI5"/>
</dbReference>
<reference evidence="14 15" key="1">
    <citation type="submission" date="2018-06" db="EMBL/GenBank/DDBJ databases">
        <title>Genomic Encyclopedia of Archaeal and Bacterial Type Strains, Phase II (KMG-II): from individual species to whole genera.</title>
        <authorList>
            <person name="Goeker M."/>
        </authorList>
    </citation>
    <scope>NUCLEOTIDE SEQUENCE [LARGE SCALE GENOMIC DNA]</scope>
    <source>
        <strain evidence="14 15">DSM 24525</strain>
    </source>
</reference>
<evidence type="ECO:0000256" key="12">
    <source>
        <dbReference type="SAM" id="SignalP"/>
    </source>
</evidence>
<dbReference type="GO" id="GO:0016740">
    <property type="term" value="F:transferase activity"/>
    <property type="evidence" value="ECO:0007669"/>
    <property type="project" value="UniProtKB-KW"/>
</dbReference>
<dbReference type="SUPFAM" id="SSF53850">
    <property type="entry name" value="Periplasmic binding protein-like II"/>
    <property type="match status" value="1"/>
</dbReference>
<dbReference type="InterPro" id="IPR015168">
    <property type="entry name" value="SsuA/THI5"/>
</dbReference>
<keyword evidence="7" id="KW-0663">Pyridoxal phosphate</keyword>
<evidence type="ECO:0000256" key="1">
    <source>
        <dbReference type="ARBA" id="ARBA00003469"/>
    </source>
</evidence>
<evidence type="ECO:0000313" key="14">
    <source>
        <dbReference type="EMBL" id="PZW43677.1"/>
    </source>
</evidence>
<dbReference type="Proteomes" id="UP000249688">
    <property type="component" value="Unassembled WGS sequence"/>
</dbReference>